<dbReference type="InterPro" id="IPR001079">
    <property type="entry name" value="Galectin_CRD"/>
</dbReference>
<dbReference type="SMART" id="SM00908">
    <property type="entry name" value="Gal-bind_lectin"/>
    <property type="match status" value="1"/>
</dbReference>
<accession>A0A7R8YRS5</accession>
<dbReference type="SUPFAM" id="SSF49899">
    <property type="entry name" value="Concanavalin A-like lectins/glucanases"/>
    <property type="match status" value="1"/>
</dbReference>
<dbReference type="InterPro" id="IPR006624">
    <property type="entry name" value="Beta-propeller_rpt_TECPR"/>
</dbReference>
<dbReference type="InterPro" id="IPR006614">
    <property type="entry name" value="Peroxin/Ferlin"/>
</dbReference>
<evidence type="ECO:0000256" key="4">
    <source>
        <dbReference type="SAM" id="MobiDB-lite"/>
    </source>
</evidence>
<keyword evidence="3" id="KW-0677">Repeat</keyword>
<dbReference type="GO" id="GO:0030246">
    <property type="term" value="F:carbohydrate binding"/>
    <property type="evidence" value="ECO:0007669"/>
    <property type="project" value="UniProtKB-KW"/>
</dbReference>
<feature type="domain" description="Galectin" evidence="5">
    <location>
        <begin position="789"/>
        <end position="927"/>
    </location>
</feature>
<dbReference type="SMART" id="SM00706">
    <property type="entry name" value="TECPR"/>
    <property type="match status" value="10"/>
</dbReference>
<dbReference type="Pfam" id="PF06462">
    <property type="entry name" value="Hyd_WA"/>
    <property type="match status" value="4"/>
</dbReference>
<dbReference type="InterPro" id="IPR013320">
    <property type="entry name" value="ConA-like_dom_sf"/>
</dbReference>
<dbReference type="PANTHER" id="PTHR23250:SF1">
    <property type="entry name" value="TECTONIN BETA-PROPELLER REPEAT-CONTAINING PROTEIN 1"/>
    <property type="match status" value="1"/>
</dbReference>
<dbReference type="PROSITE" id="PS51304">
    <property type="entry name" value="GALECTIN"/>
    <property type="match status" value="1"/>
</dbReference>
<dbReference type="Proteomes" id="UP000594454">
    <property type="component" value="Chromosome 2"/>
</dbReference>
<feature type="region of interest" description="Disordered" evidence="4">
    <location>
        <begin position="391"/>
        <end position="420"/>
    </location>
</feature>
<evidence type="ECO:0000256" key="3">
    <source>
        <dbReference type="ARBA" id="ARBA00022737"/>
    </source>
</evidence>
<dbReference type="SUPFAM" id="SSF50985">
    <property type="entry name" value="RCC1/BLIP-II"/>
    <property type="match status" value="1"/>
</dbReference>
<dbReference type="InParanoid" id="A0A7R8YRS5"/>
<protein>
    <recommendedName>
        <fullName evidence="5">Galectin domain-containing protein</fullName>
    </recommendedName>
</protein>
<keyword evidence="7" id="KW-1185">Reference proteome</keyword>
<dbReference type="InterPro" id="IPR010482">
    <property type="entry name" value="TECPR1-like_DysF"/>
</dbReference>
<dbReference type="GO" id="GO:0098588">
    <property type="term" value="C:bounding membrane of organelle"/>
    <property type="evidence" value="ECO:0007669"/>
    <property type="project" value="UniProtKB-ARBA"/>
</dbReference>
<evidence type="ECO:0000313" key="7">
    <source>
        <dbReference type="Proteomes" id="UP000594454"/>
    </source>
</evidence>
<evidence type="ECO:0000259" key="5">
    <source>
        <dbReference type="PROSITE" id="PS51304"/>
    </source>
</evidence>
<dbReference type="Pfam" id="PF19193">
    <property type="entry name" value="Tectonin"/>
    <property type="match status" value="2"/>
</dbReference>
<keyword evidence="2" id="KW-0430">Lectin</keyword>
<dbReference type="FunCoup" id="A0A7R8YRS5">
    <property type="interactions" value="912"/>
</dbReference>
<dbReference type="SMART" id="SM00693">
    <property type="entry name" value="DysFN"/>
    <property type="match status" value="2"/>
</dbReference>
<dbReference type="Gene3D" id="2.60.120.200">
    <property type="match status" value="1"/>
</dbReference>
<evidence type="ECO:0000256" key="2">
    <source>
        <dbReference type="ARBA" id="ARBA00022734"/>
    </source>
</evidence>
<dbReference type="Pfam" id="PF00337">
    <property type="entry name" value="Gal-bind_lectin"/>
    <property type="match status" value="1"/>
</dbReference>
<dbReference type="EMBL" id="LR899010">
    <property type="protein sequence ID" value="CAD7083028.1"/>
    <property type="molecule type" value="Genomic_DNA"/>
</dbReference>
<feature type="compositionally biased region" description="Low complexity" evidence="4">
    <location>
        <begin position="397"/>
        <end position="409"/>
    </location>
</feature>
<gene>
    <name evidence="6" type="ORF">HERILL_LOCUS6016</name>
</gene>
<proteinExistence type="inferred from homology"/>
<dbReference type="PANTHER" id="PTHR23250">
    <property type="entry name" value="DYSFERLIN-RELATED"/>
    <property type="match status" value="1"/>
</dbReference>
<name>A0A7R8YRS5_HERIL</name>
<evidence type="ECO:0000256" key="1">
    <source>
        <dbReference type="ARBA" id="ARBA00005966"/>
    </source>
</evidence>
<reference evidence="6 7" key="1">
    <citation type="submission" date="2020-11" db="EMBL/GenBank/DDBJ databases">
        <authorList>
            <person name="Wallbank WR R."/>
            <person name="Pardo Diaz C."/>
            <person name="Kozak K."/>
            <person name="Martin S."/>
            <person name="Jiggins C."/>
            <person name="Moest M."/>
            <person name="Warren A I."/>
            <person name="Generalovic N T."/>
            <person name="Byers J.R.P. K."/>
            <person name="Montejo-Kovacevich G."/>
            <person name="Yen C E."/>
        </authorList>
    </citation>
    <scope>NUCLEOTIDE SEQUENCE [LARGE SCALE GENOMIC DNA]</scope>
</reference>
<sequence>MPSTLLFAINNEGRIYALSTGSSAWREFLYLGLEFKKVCAVPHFMWAIGGDRQVYVHVHGLDIPIRVKEVSYENERWLPIEGFSHRLLPTDRYHFSSADGSIDRNIDRIRLPSMAWQWEGDWHLECDLDGQPLDHDGWAYAIDFPATYQAKKSWNSYVRRRKWVRFRRYSALNSWCAIAPLHKDPTQEPFIDVAIGGTNVPSADTGTLLVWAVTAHGRVMFRSGATTTAPEGLRWTAITTPSGCEVAQISVGSTGLVWAVLYNGRAIVRSGVTKNSLTGESWLEVKPPGTGLKITQVSVGTDSVWCVTNDNHVWFRRGVKGEAAGISEDAAIGSGWVEMVGNISMVSVAANDQVFAVGSEDRALYFRSGVSSSDPTGKKWRLIQCPMQLSRTSSTASLMSRKSGSSSPGSKHRSLSSLFKEKAHVETSAIIENIEETSRSAPTDNQRHKPELWQKPANSPPNVGSYNGNRRSMQVTTEQASSSAPASDVQEISGKPFETQLKNPRAWSPVRSVGSIVGTEAHPETDSVVFNADVSRDAGVFGDDDDHGGSQYWAECDVIWTCCSAGAVSVDPSQLPTWFNDNYGNSDQAELSQEWRLHNLDQLKRRSEAWKDLDLEKYEKAVEMSSWVKSGEARAQKPGGIFEDCLIELEWVSSAGNGLDSGTLTVLNPDGVTTKMQFSLSEITCVQCCSEPGNPRIALHAPRLPAGSSPLKLQFSGDTEMEDWLSYLTSVCCQINEVHGRPNNNSIWITSNLGDVFVFDPGNLKASQWNAEKECYQLESDLTARETPYYNTLYNGMAPGTELIITGCVYDDGDQIRFDLQCHPNIKVRHKVEKLRMIAMHLNPRFNEKVTCLNSMENSEWQMELRNPKMVFAPGAEFKLVIVSTASGYQITVNDAPYCEFQHRIDPESVTSLYVSGRVKLFAITYQSPSVITPLTDIFWRQIGGHIRRVRTCQAGVTWGISCDNTAWVYTGGWGGQFLKGLEASTGKIHPMTDTHNYYIYENQRWNPLSGYTSTGLPTDRHMWSDVTGKHKRSKEHTKLLSMHWQWVSDWLVDFHAPGGVDRDGWQYAVDFPASYHGVKQFTDYVRRRRWYRKCRLTTSGPWQELGNTKILDVSLQPEDDTVDGPVTVWAIAVNGDVLLRKGVSQSNPSGYSWEHVPSEQPLISISCGPNGKVWAIGKNGSAFFRFGISVEKPQGEAWQPVESPSGVAFKQISVGLQGIWALDSTGRLAVRKELTKTFPEGTHWQILPNVPNHPPHSEGSVGFKSISVGTEVWATSLSGFVCKRCGITKDNPAGTGWHLGIPGQWQFVSVTGYE</sequence>
<evidence type="ECO:0000313" key="6">
    <source>
        <dbReference type="EMBL" id="CAD7083028.1"/>
    </source>
</evidence>
<dbReference type="InterPro" id="IPR009091">
    <property type="entry name" value="RCC1/BLIP-II"/>
</dbReference>
<comment type="similarity">
    <text evidence="1">Belongs to the TECPR1 family.</text>
</comment>
<dbReference type="OrthoDB" id="72441at2759"/>
<organism evidence="6 7">
    <name type="scientific">Hermetia illucens</name>
    <name type="common">Black soldier fly</name>
    <dbReference type="NCBI Taxonomy" id="343691"/>
    <lineage>
        <taxon>Eukaryota</taxon>
        <taxon>Metazoa</taxon>
        <taxon>Ecdysozoa</taxon>
        <taxon>Arthropoda</taxon>
        <taxon>Hexapoda</taxon>
        <taxon>Insecta</taxon>
        <taxon>Pterygota</taxon>
        <taxon>Neoptera</taxon>
        <taxon>Endopterygota</taxon>
        <taxon>Diptera</taxon>
        <taxon>Brachycera</taxon>
        <taxon>Stratiomyomorpha</taxon>
        <taxon>Stratiomyidae</taxon>
        <taxon>Hermetiinae</taxon>
        <taxon>Hermetia</taxon>
    </lineage>
</organism>
<dbReference type="CDD" id="cd00070">
    <property type="entry name" value="GLECT"/>
    <property type="match status" value="1"/>
</dbReference>
<feature type="compositionally biased region" description="Polar residues" evidence="4">
    <location>
        <begin position="456"/>
        <end position="485"/>
    </location>
</feature>
<dbReference type="InterPro" id="IPR051513">
    <property type="entry name" value="Tectonin_beta-prop"/>
</dbReference>
<dbReference type="Pfam" id="PF06398">
    <property type="entry name" value="Pex24p"/>
    <property type="match status" value="2"/>
</dbReference>
<dbReference type="GO" id="GO:0005737">
    <property type="term" value="C:cytoplasm"/>
    <property type="evidence" value="ECO:0007669"/>
    <property type="project" value="UniProtKB-ARBA"/>
</dbReference>
<feature type="region of interest" description="Disordered" evidence="4">
    <location>
        <begin position="432"/>
        <end position="492"/>
    </location>
</feature>
<dbReference type="SMART" id="SM00694">
    <property type="entry name" value="DysFC"/>
    <property type="match status" value="2"/>
</dbReference>
<dbReference type="SMART" id="SM00276">
    <property type="entry name" value="GLECT"/>
    <property type="match status" value="1"/>
</dbReference>